<gene>
    <name evidence="2" type="ORF">ACFQRF_08040</name>
</gene>
<reference evidence="3" key="1">
    <citation type="journal article" date="2019" name="Int. J. Syst. Evol. Microbiol.">
        <title>The Global Catalogue of Microorganisms (GCM) 10K type strain sequencing project: providing services to taxonomists for standard genome sequencing and annotation.</title>
        <authorList>
            <consortium name="The Broad Institute Genomics Platform"/>
            <consortium name="The Broad Institute Genome Sequencing Center for Infectious Disease"/>
            <person name="Wu L."/>
            <person name="Ma J."/>
        </authorList>
    </citation>
    <scope>NUCLEOTIDE SEQUENCE [LARGE SCALE GENOMIC DNA]</scope>
    <source>
        <strain evidence="3">CGMCC 4.7382</strain>
    </source>
</reference>
<dbReference type="EMBL" id="JBHTBH010000003">
    <property type="protein sequence ID" value="MFC7327693.1"/>
    <property type="molecule type" value="Genomic_DNA"/>
</dbReference>
<comment type="caution">
    <text evidence="2">The sequence shown here is derived from an EMBL/GenBank/DDBJ whole genome shotgun (WGS) entry which is preliminary data.</text>
</comment>
<proteinExistence type="predicted"/>
<evidence type="ECO:0000313" key="3">
    <source>
        <dbReference type="Proteomes" id="UP001596540"/>
    </source>
</evidence>
<protein>
    <submittedName>
        <fullName evidence="2">Uncharacterized protein</fullName>
    </submittedName>
</protein>
<evidence type="ECO:0000256" key="1">
    <source>
        <dbReference type="SAM" id="Coils"/>
    </source>
</evidence>
<name>A0ABW2KCK4_9ACTN</name>
<organism evidence="2 3">
    <name type="scientific">Marinactinospora rubrisoli</name>
    <dbReference type="NCBI Taxonomy" id="2715399"/>
    <lineage>
        <taxon>Bacteria</taxon>
        <taxon>Bacillati</taxon>
        <taxon>Actinomycetota</taxon>
        <taxon>Actinomycetes</taxon>
        <taxon>Streptosporangiales</taxon>
        <taxon>Nocardiopsidaceae</taxon>
        <taxon>Marinactinospora</taxon>
    </lineage>
</organism>
<feature type="coiled-coil region" evidence="1">
    <location>
        <begin position="6"/>
        <end position="35"/>
    </location>
</feature>
<keyword evidence="3" id="KW-1185">Reference proteome</keyword>
<dbReference type="RefSeq" id="WP_379870121.1">
    <property type="nucleotide sequence ID" value="NZ_JBHTBH010000003.1"/>
</dbReference>
<dbReference type="Proteomes" id="UP001596540">
    <property type="component" value="Unassembled WGS sequence"/>
</dbReference>
<evidence type="ECO:0000313" key="2">
    <source>
        <dbReference type="EMBL" id="MFC7327693.1"/>
    </source>
</evidence>
<keyword evidence="1" id="KW-0175">Coiled coil</keyword>
<accession>A0ABW2KCK4</accession>
<sequence>MLLHELVQLQKTVDLKREQRQRLNARLLRAQLRERRRAERALTEARYARLC</sequence>